<dbReference type="AlphaFoldDB" id="A0A2S4PI00"/>
<proteinExistence type="predicted"/>
<sequence length="131" mass="15403">MRVIDGEENQRFANWLSSLPYTPSMYGSLEIPRWIQTTDDRERFREFVYPAVNLRSQDTALFRDRTILSSTNDAVERFNDEIAELRNAASREYFSHDEVRSQETGNVDDYTPEYLRQITCQGIPMGILRLQ</sequence>
<dbReference type="Proteomes" id="UP000237438">
    <property type="component" value="Unassembled WGS sequence"/>
</dbReference>
<feature type="non-terminal residue" evidence="1">
    <location>
        <position position="131"/>
    </location>
</feature>
<accession>A0A2S4PI00</accession>
<evidence type="ECO:0000313" key="2">
    <source>
        <dbReference type="Proteomes" id="UP000237438"/>
    </source>
</evidence>
<keyword evidence="2" id="KW-1185">Reference proteome</keyword>
<dbReference type="PANTHER" id="PTHR10492:SF74">
    <property type="entry name" value="ATP-DEPENDENT DNA HELICASE"/>
    <property type="match status" value="1"/>
</dbReference>
<dbReference type="EMBL" id="PEDP01010243">
    <property type="protein sequence ID" value="POS81648.1"/>
    <property type="molecule type" value="Genomic_DNA"/>
</dbReference>
<gene>
    <name evidence="1" type="ORF">EPUL_006690</name>
</gene>
<organism evidence="1 2">
    <name type="scientific">Erysiphe pulchra</name>
    <dbReference type="NCBI Taxonomy" id="225359"/>
    <lineage>
        <taxon>Eukaryota</taxon>
        <taxon>Fungi</taxon>
        <taxon>Dikarya</taxon>
        <taxon>Ascomycota</taxon>
        <taxon>Pezizomycotina</taxon>
        <taxon>Leotiomycetes</taxon>
        <taxon>Erysiphales</taxon>
        <taxon>Erysiphaceae</taxon>
        <taxon>Erysiphe</taxon>
    </lineage>
</organism>
<name>A0A2S4PI00_9PEZI</name>
<dbReference type="PANTHER" id="PTHR10492">
    <property type="match status" value="1"/>
</dbReference>
<protein>
    <submittedName>
        <fullName evidence="1">Uncharacterized protein</fullName>
    </submittedName>
</protein>
<evidence type="ECO:0000313" key="1">
    <source>
        <dbReference type="EMBL" id="POS81648.1"/>
    </source>
</evidence>
<reference evidence="1 2" key="1">
    <citation type="submission" date="2017-10" db="EMBL/GenBank/DDBJ databases">
        <title>Development of genomic resources for the powdery mildew, Erysiphe pulchra.</title>
        <authorList>
            <person name="Wadl P.A."/>
            <person name="Mack B.M."/>
            <person name="Moore G."/>
            <person name="Beltz S.B."/>
        </authorList>
    </citation>
    <scope>NUCLEOTIDE SEQUENCE [LARGE SCALE GENOMIC DNA]</scope>
    <source>
        <strain evidence="1">Cflorida</strain>
    </source>
</reference>
<comment type="caution">
    <text evidence="1">The sequence shown here is derived from an EMBL/GenBank/DDBJ whole genome shotgun (WGS) entry which is preliminary data.</text>
</comment>